<gene>
    <name evidence="1" type="primary">AlNc14C52G4066</name>
    <name evidence="1" type="ORF">ALNC14_046910</name>
</gene>
<dbReference type="EMBL" id="FR824097">
    <property type="protein sequence ID" value="CCA18548.1"/>
    <property type="molecule type" value="Genomic_DNA"/>
</dbReference>
<organism evidence="1">
    <name type="scientific">Albugo laibachii Nc14</name>
    <dbReference type="NCBI Taxonomy" id="890382"/>
    <lineage>
        <taxon>Eukaryota</taxon>
        <taxon>Sar</taxon>
        <taxon>Stramenopiles</taxon>
        <taxon>Oomycota</taxon>
        <taxon>Peronosporomycetes</taxon>
        <taxon>Albuginales</taxon>
        <taxon>Albuginaceae</taxon>
        <taxon>Albugo</taxon>
    </lineage>
</organism>
<dbReference type="AlphaFoldDB" id="F0WBM1"/>
<dbReference type="HOGENOM" id="CLU_1206649_0_0_1"/>
<evidence type="ECO:0000313" key="1">
    <source>
        <dbReference type="EMBL" id="CCA18548.1"/>
    </source>
</evidence>
<reference evidence="1" key="2">
    <citation type="submission" date="2011-02" db="EMBL/GenBank/DDBJ databases">
        <authorList>
            <person name="MacLean D."/>
        </authorList>
    </citation>
    <scope>NUCLEOTIDE SEQUENCE</scope>
</reference>
<accession>F0WBM1</accession>
<sequence length="230" mass="25841">MSSLFEQPNRYVHPVLTNCQATRLCAEKCSFFISTAAKSLSFGQVCASNRAAFELCGMSSPSIRGYTGTRMPLSQATALLRTRTSHVAYCLQDPRVLCSALLDVPEDICGYEEGLIKLQNHKTEIMLGLSIDLNELPLPESGSEHTISSVVRHGKQVVSTPPDDPSLQPVGTSTIVMHFELEGKMRLLECFKYLVLYEEVLLVSFERTYVWLTKIKLRFEWTCVLQYGMF</sequence>
<proteinExistence type="predicted"/>
<protein>
    <submittedName>
        <fullName evidence="1">AlNc14C52G4066 protein</fullName>
    </submittedName>
</protein>
<name>F0WBM1_9STRA</name>
<reference evidence="1" key="1">
    <citation type="journal article" date="2011" name="PLoS Biol.">
        <title>Gene gain and loss during evolution of obligate parasitism in the white rust pathogen of Arabidopsis thaliana.</title>
        <authorList>
            <person name="Kemen E."/>
            <person name="Gardiner A."/>
            <person name="Schultz-Larsen T."/>
            <person name="Kemen A.C."/>
            <person name="Balmuth A.L."/>
            <person name="Robert-Seilaniantz A."/>
            <person name="Bailey K."/>
            <person name="Holub E."/>
            <person name="Studholme D.J."/>
            <person name="Maclean D."/>
            <person name="Jones J.D."/>
        </authorList>
    </citation>
    <scope>NUCLEOTIDE SEQUENCE</scope>
</reference>